<dbReference type="AlphaFoldDB" id="A0A392S1S3"/>
<reference evidence="1 2" key="1">
    <citation type="journal article" date="2018" name="Front. Plant Sci.">
        <title>Red Clover (Trifolium pratense) and Zigzag Clover (T. medium) - A Picture of Genomic Similarities and Differences.</title>
        <authorList>
            <person name="Dluhosova J."/>
            <person name="Istvanek J."/>
            <person name="Nedelnik J."/>
            <person name="Repkova J."/>
        </authorList>
    </citation>
    <scope>NUCLEOTIDE SEQUENCE [LARGE SCALE GENOMIC DNA]</scope>
    <source>
        <strain evidence="2">cv. 10/8</strain>
        <tissue evidence="1">Leaf</tissue>
    </source>
</reference>
<accession>A0A392S1S3</accession>
<comment type="caution">
    <text evidence="1">The sequence shown here is derived from an EMBL/GenBank/DDBJ whole genome shotgun (WGS) entry which is preliminary data.</text>
</comment>
<keyword evidence="2" id="KW-1185">Reference proteome</keyword>
<name>A0A392S1S3_9FABA</name>
<dbReference type="Proteomes" id="UP000265520">
    <property type="component" value="Unassembled WGS sequence"/>
</dbReference>
<proteinExistence type="predicted"/>
<evidence type="ECO:0000313" key="1">
    <source>
        <dbReference type="EMBL" id="MCI42831.1"/>
    </source>
</evidence>
<feature type="non-terminal residue" evidence="1">
    <location>
        <position position="1"/>
    </location>
</feature>
<sequence>CGEAVTEDRQGGAEARTVVPAAMLAPAATVRERGRSNGG</sequence>
<organism evidence="1 2">
    <name type="scientific">Trifolium medium</name>
    <dbReference type="NCBI Taxonomy" id="97028"/>
    <lineage>
        <taxon>Eukaryota</taxon>
        <taxon>Viridiplantae</taxon>
        <taxon>Streptophyta</taxon>
        <taxon>Embryophyta</taxon>
        <taxon>Tracheophyta</taxon>
        <taxon>Spermatophyta</taxon>
        <taxon>Magnoliopsida</taxon>
        <taxon>eudicotyledons</taxon>
        <taxon>Gunneridae</taxon>
        <taxon>Pentapetalae</taxon>
        <taxon>rosids</taxon>
        <taxon>fabids</taxon>
        <taxon>Fabales</taxon>
        <taxon>Fabaceae</taxon>
        <taxon>Papilionoideae</taxon>
        <taxon>50 kb inversion clade</taxon>
        <taxon>NPAAA clade</taxon>
        <taxon>Hologalegina</taxon>
        <taxon>IRL clade</taxon>
        <taxon>Trifolieae</taxon>
        <taxon>Trifolium</taxon>
    </lineage>
</organism>
<dbReference type="EMBL" id="LXQA010309569">
    <property type="protein sequence ID" value="MCI42831.1"/>
    <property type="molecule type" value="Genomic_DNA"/>
</dbReference>
<protein>
    <submittedName>
        <fullName evidence="1">Uncharacterized protein</fullName>
    </submittedName>
</protein>
<evidence type="ECO:0000313" key="2">
    <source>
        <dbReference type="Proteomes" id="UP000265520"/>
    </source>
</evidence>